<proteinExistence type="inferred from homology"/>
<dbReference type="GO" id="GO:0048046">
    <property type="term" value="C:apoplast"/>
    <property type="evidence" value="ECO:0007669"/>
    <property type="project" value="UniProtKB-SubCell"/>
</dbReference>
<evidence type="ECO:0000313" key="11">
    <source>
        <dbReference type="Proteomes" id="UP000426265"/>
    </source>
</evidence>
<dbReference type="PANTHER" id="PTHR33348">
    <property type="entry name" value="PRECURSOR OF CEP5"/>
    <property type="match status" value="1"/>
</dbReference>
<name>A0A654EJI2_ARATH</name>
<keyword evidence="4" id="KW-0052">Apoplast</keyword>
<feature type="signal peptide" evidence="9">
    <location>
        <begin position="1"/>
        <end position="19"/>
    </location>
</feature>
<dbReference type="ExpressionAtlas" id="A0A654EJI2">
    <property type="expression patterns" value="baseline"/>
</dbReference>
<evidence type="ECO:0000256" key="3">
    <source>
        <dbReference type="ARBA" id="ARBA00022473"/>
    </source>
</evidence>
<evidence type="ECO:0000256" key="5">
    <source>
        <dbReference type="ARBA" id="ARBA00022525"/>
    </source>
</evidence>
<gene>
    <name evidence="10" type="ORF">AN1_LOCUS4963</name>
</gene>
<dbReference type="OMA" id="HEHFNEY"/>
<dbReference type="KEGG" id="ath:AT1G59835"/>
<reference evidence="10 11" key="1">
    <citation type="submission" date="2019-11" db="EMBL/GenBank/DDBJ databases">
        <authorList>
            <person name="Jiao W.-B."/>
            <person name="Schneeberger K."/>
        </authorList>
    </citation>
    <scope>NUCLEOTIDE SEQUENCE [LARGE SCALE GENOMIC DNA]</scope>
    <source>
        <strain evidence="11">cv. An-1</strain>
    </source>
</reference>
<comment type="subcellular location">
    <subcellularLocation>
        <location evidence="1">Secreted</location>
        <location evidence="1">Extracellular space</location>
        <location evidence="1">Apoplast</location>
    </subcellularLocation>
</comment>
<accession>A0A654EJI2</accession>
<dbReference type="PANTHER" id="PTHR33348:SF21">
    <property type="entry name" value="PRECURSOR OF CEP10-RELATED"/>
    <property type="match status" value="1"/>
</dbReference>
<evidence type="ECO:0000256" key="4">
    <source>
        <dbReference type="ARBA" id="ARBA00022523"/>
    </source>
</evidence>
<dbReference type="AlphaFoldDB" id="A0A654EJI2"/>
<sequence length="126" mass="14118">MKLFIITVVTILTISRVFDKTPATTEARKSKKMVGHEHFNEYLDPTFAGHTFGVVKEDFLEVKKLKKIGDENNLKNRFINEFAPTNPEDSLGIGHPRVLNNKFTNDFAPTNPGDSPGIRHPGVVNV</sequence>
<evidence type="ECO:0000256" key="9">
    <source>
        <dbReference type="SAM" id="SignalP"/>
    </source>
</evidence>
<protein>
    <submittedName>
        <fullName evidence="10">Uncharacterized protein</fullName>
    </submittedName>
</protein>
<evidence type="ECO:0000256" key="6">
    <source>
        <dbReference type="ARBA" id="ARBA00022702"/>
    </source>
</evidence>
<evidence type="ECO:0000256" key="7">
    <source>
        <dbReference type="ARBA" id="ARBA00022729"/>
    </source>
</evidence>
<evidence type="ECO:0000256" key="8">
    <source>
        <dbReference type="ARBA" id="ARBA00023278"/>
    </source>
</evidence>
<evidence type="ECO:0000256" key="1">
    <source>
        <dbReference type="ARBA" id="ARBA00004271"/>
    </source>
</evidence>
<comment type="similarity">
    <text evidence="2">Belongs to the C-terminally encoded plant signaling peptide (CEP) family.</text>
</comment>
<dbReference type="RefSeq" id="NP_683452.1">
    <property type="nucleotide sequence ID" value="NM_148611.2"/>
</dbReference>
<keyword evidence="7 9" id="KW-0732">Signal</keyword>
<dbReference type="GO" id="GO:0048364">
    <property type="term" value="P:root development"/>
    <property type="evidence" value="ECO:0007669"/>
    <property type="project" value="InterPro"/>
</dbReference>
<keyword evidence="5" id="KW-0964">Secreted</keyword>
<evidence type="ECO:0000256" key="2">
    <source>
        <dbReference type="ARBA" id="ARBA00008963"/>
    </source>
</evidence>
<evidence type="ECO:0000313" key="10">
    <source>
        <dbReference type="EMBL" id="VYS49486.1"/>
    </source>
</evidence>
<dbReference type="InterPro" id="IPR033250">
    <property type="entry name" value="CEP"/>
</dbReference>
<dbReference type="EMBL" id="CACRSJ010000104">
    <property type="protein sequence ID" value="VYS49486.1"/>
    <property type="molecule type" value="Genomic_DNA"/>
</dbReference>
<organism evidence="10 11">
    <name type="scientific">Arabidopsis thaliana</name>
    <name type="common">Mouse-ear cress</name>
    <dbReference type="NCBI Taxonomy" id="3702"/>
    <lineage>
        <taxon>Eukaryota</taxon>
        <taxon>Viridiplantae</taxon>
        <taxon>Streptophyta</taxon>
        <taxon>Embryophyta</taxon>
        <taxon>Tracheophyta</taxon>
        <taxon>Spermatophyta</taxon>
        <taxon>Magnoliopsida</taxon>
        <taxon>eudicotyledons</taxon>
        <taxon>Gunneridae</taxon>
        <taxon>Pentapetalae</taxon>
        <taxon>rosids</taxon>
        <taxon>malvids</taxon>
        <taxon>Brassicales</taxon>
        <taxon>Brassicaceae</taxon>
        <taxon>Camelineae</taxon>
        <taxon>Arabidopsis</taxon>
    </lineage>
</organism>
<dbReference type="GO" id="GO:0005179">
    <property type="term" value="F:hormone activity"/>
    <property type="evidence" value="ECO:0007669"/>
    <property type="project" value="UniProtKB-KW"/>
</dbReference>
<feature type="chain" id="PRO_5025051726" evidence="9">
    <location>
        <begin position="20"/>
        <end position="126"/>
    </location>
</feature>
<keyword evidence="8" id="KW-0379">Hydroxylation</keyword>
<dbReference type="Proteomes" id="UP000426265">
    <property type="component" value="Unassembled WGS sequence"/>
</dbReference>
<dbReference type="GO" id="GO:0006995">
    <property type="term" value="P:cellular response to nitrogen starvation"/>
    <property type="evidence" value="ECO:0007669"/>
    <property type="project" value="UniProtKB-ARBA"/>
</dbReference>
<keyword evidence="6" id="KW-0372">Hormone</keyword>
<dbReference type="GO" id="GO:1902025">
    <property type="term" value="P:nitrate import"/>
    <property type="evidence" value="ECO:0007669"/>
    <property type="project" value="UniProtKB-ARBA"/>
</dbReference>
<keyword evidence="3" id="KW-0217">Developmental protein</keyword>